<protein>
    <submittedName>
        <fullName evidence="1">Uncharacterized protein</fullName>
    </submittedName>
</protein>
<sequence>MALLLFLFFCYKGGEPAKSKRLLRLWRVTMQQRNGQPVTMQAVNTFRSPILLPLAAPFLPHSLFPSAIPPPQ</sequence>
<proteinExistence type="predicted"/>
<reference evidence="1 2" key="1">
    <citation type="journal article" date="2014" name="Agronomy (Basel)">
        <title>A Draft Genome Sequence for Ensete ventricosum, the Drought-Tolerant Tree Against Hunger.</title>
        <authorList>
            <person name="Harrison J."/>
            <person name="Moore K.A."/>
            <person name="Paszkiewicz K."/>
            <person name="Jones T."/>
            <person name="Grant M."/>
            <person name="Ambacheew D."/>
            <person name="Muzemil S."/>
            <person name="Studholme D.J."/>
        </authorList>
    </citation>
    <scope>NUCLEOTIDE SEQUENCE [LARGE SCALE GENOMIC DNA]</scope>
</reference>
<dbReference type="EMBL" id="AMZH03000415">
    <property type="protein sequence ID" value="RRT83882.1"/>
    <property type="molecule type" value="Genomic_DNA"/>
</dbReference>
<comment type="caution">
    <text evidence="1">The sequence shown here is derived from an EMBL/GenBank/DDBJ whole genome shotgun (WGS) entry which is preliminary data.</text>
</comment>
<organism evidence="1 2">
    <name type="scientific">Ensete ventricosum</name>
    <name type="common">Abyssinian banana</name>
    <name type="synonym">Musa ensete</name>
    <dbReference type="NCBI Taxonomy" id="4639"/>
    <lineage>
        <taxon>Eukaryota</taxon>
        <taxon>Viridiplantae</taxon>
        <taxon>Streptophyta</taxon>
        <taxon>Embryophyta</taxon>
        <taxon>Tracheophyta</taxon>
        <taxon>Spermatophyta</taxon>
        <taxon>Magnoliopsida</taxon>
        <taxon>Liliopsida</taxon>
        <taxon>Zingiberales</taxon>
        <taxon>Musaceae</taxon>
        <taxon>Ensete</taxon>
    </lineage>
</organism>
<evidence type="ECO:0000313" key="1">
    <source>
        <dbReference type="EMBL" id="RRT83882.1"/>
    </source>
</evidence>
<dbReference type="AlphaFoldDB" id="A0A427B5Y9"/>
<dbReference type="Proteomes" id="UP000287651">
    <property type="component" value="Unassembled WGS sequence"/>
</dbReference>
<accession>A0A427B5Y9</accession>
<gene>
    <name evidence="1" type="ORF">B296_00004501</name>
</gene>
<name>A0A427B5Y9_ENSVE</name>
<evidence type="ECO:0000313" key="2">
    <source>
        <dbReference type="Proteomes" id="UP000287651"/>
    </source>
</evidence>